<dbReference type="PROSITE" id="PS00134">
    <property type="entry name" value="TRYPSIN_HIS"/>
    <property type="match status" value="1"/>
</dbReference>
<keyword evidence="5" id="KW-1185">Reference proteome</keyword>
<dbReference type="InterPro" id="IPR009003">
    <property type="entry name" value="Peptidase_S1_PA"/>
</dbReference>
<dbReference type="PRINTS" id="PR00722">
    <property type="entry name" value="CHYMOTRYPSIN"/>
</dbReference>
<dbReference type="AlphaFoldDB" id="A0A3M7Q8Y3"/>
<comment type="caution">
    <text evidence="4">The sequence shown here is derived from an EMBL/GenBank/DDBJ whole genome shotgun (WGS) entry which is preliminary data.</text>
</comment>
<protein>
    <submittedName>
        <fullName evidence="4">Chymotrypsinogen 2-like</fullName>
    </submittedName>
</protein>
<dbReference type="Proteomes" id="UP000276133">
    <property type="component" value="Unassembled WGS sequence"/>
</dbReference>
<dbReference type="GO" id="GO:0006508">
    <property type="term" value="P:proteolysis"/>
    <property type="evidence" value="ECO:0007669"/>
    <property type="project" value="UniProtKB-KW"/>
</dbReference>
<gene>
    <name evidence="4" type="ORF">BpHYR1_026290</name>
</gene>
<dbReference type="SUPFAM" id="SSF50494">
    <property type="entry name" value="Trypsin-like serine proteases"/>
    <property type="match status" value="1"/>
</dbReference>
<dbReference type="InterPro" id="IPR018114">
    <property type="entry name" value="TRYPSIN_HIS"/>
</dbReference>
<evidence type="ECO:0000259" key="3">
    <source>
        <dbReference type="PROSITE" id="PS50240"/>
    </source>
</evidence>
<dbReference type="InterPro" id="IPR043504">
    <property type="entry name" value="Peptidase_S1_PA_chymotrypsin"/>
</dbReference>
<organism evidence="4 5">
    <name type="scientific">Brachionus plicatilis</name>
    <name type="common">Marine rotifer</name>
    <name type="synonym">Brachionus muelleri</name>
    <dbReference type="NCBI Taxonomy" id="10195"/>
    <lineage>
        <taxon>Eukaryota</taxon>
        <taxon>Metazoa</taxon>
        <taxon>Spiralia</taxon>
        <taxon>Gnathifera</taxon>
        <taxon>Rotifera</taxon>
        <taxon>Eurotatoria</taxon>
        <taxon>Monogononta</taxon>
        <taxon>Pseudotrocha</taxon>
        <taxon>Ploima</taxon>
        <taxon>Brachionidae</taxon>
        <taxon>Brachionus</taxon>
    </lineage>
</organism>
<evidence type="ECO:0000256" key="2">
    <source>
        <dbReference type="RuleBase" id="RU363034"/>
    </source>
</evidence>
<keyword evidence="1" id="KW-1015">Disulfide bond</keyword>
<dbReference type="EMBL" id="REGN01006903">
    <property type="protein sequence ID" value="RNA07917.1"/>
    <property type="molecule type" value="Genomic_DNA"/>
</dbReference>
<dbReference type="SMART" id="SM00020">
    <property type="entry name" value="Tryp_SPc"/>
    <property type="match status" value="1"/>
</dbReference>
<keyword evidence="2" id="KW-0378">Hydrolase</keyword>
<dbReference type="PROSITE" id="PS50240">
    <property type="entry name" value="TRYPSIN_DOM"/>
    <property type="match status" value="1"/>
</dbReference>
<dbReference type="InterPro" id="IPR001314">
    <property type="entry name" value="Peptidase_S1A"/>
</dbReference>
<evidence type="ECO:0000256" key="1">
    <source>
        <dbReference type="ARBA" id="ARBA00023157"/>
    </source>
</evidence>
<keyword evidence="2" id="KW-0720">Serine protease</keyword>
<dbReference type="CDD" id="cd00190">
    <property type="entry name" value="Tryp_SPc"/>
    <property type="match status" value="1"/>
</dbReference>
<name>A0A3M7Q8Y3_BRAPC</name>
<dbReference type="GO" id="GO:0004252">
    <property type="term" value="F:serine-type endopeptidase activity"/>
    <property type="evidence" value="ECO:0007669"/>
    <property type="project" value="InterPro"/>
</dbReference>
<feature type="domain" description="Peptidase S1" evidence="3">
    <location>
        <begin position="115"/>
        <end position="323"/>
    </location>
</feature>
<dbReference type="InterPro" id="IPR001254">
    <property type="entry name" value="Trypsin_dom"/>
</dbReference>
<dbReference type="STRING" id="10195.A0A3M7Q8Y3"/>
<reference evidence="4 5" key="1">
    <citation type="journal article" date="2018" name="Sci. Rep.">
        <title>Genomic signatures of local adaptation to the degree of environmental predictability in rotifers.</title>
        <authorList>
            <person name="Franch-Gras L."/>
            <person name="Hahn C."/>
            <person name="Garcia-Roger E.M."/>
            <person name="Carmona M.J."/>
            <person name="Serra M."/>
            <person name="Gomez A."/>
        </authorList>
    </citation>
    <scope>NUCLEOTIDE SEQUENCE [LARGE SCALE GENOMIC DNA]</scope>
    <source>
        <strain evidence="4">HYR1</strain>
    </source>
</reference>
<dbReference type="InterPro" id="IPR033116">
    <property type="entry name" value="TRYPSIN_SER"/>
</dbReference>
<dbReference type="PANTHER" id="PTHR24252">
    <property type="entry name" value="ACROSIN-RELATED"/>
    <property type="match status" value="1"/>
</dbReference>
<keyword evidence="2" id="KW-0645">Protease</keyword>
<dbReference type="Pfam" id="PF00089">
    <property type="entry name" value="Trypsin"/>
    <property type="match status" value="1"/>
</dbReference>
<dbReference type="PROSITE" id="PS00135">
    <property type="entry name" value="TRYPSIN_SER"/>
    <property type="match status" value="1"/>
</dbReference>
<dbReference type="Gene3D" id="2.40.10.10">
    <property type="entry name" value="Trypsin-like serine proteases"/>
    <property type="match status" value="1"/>
</dbReference>
<dbReference type="PANTHER" id="PTHR24252:SF7">
    <property type="entry name" value="HYALIN"/>
    <property type="match status" value="1"/>
</dbReference>
<evidence type="ECO:0000313" key="4">
    <source>
        <dbReference type="EMBL" id="RNA07917.1"/>
    </source>
</evidence>
<dbReference type="OrthoDB" id="6357057at2759"/>
<dbReference type="FunFam" id="2.40.10.10:FF:000068">
    <property type="entry name" value="transmembrane protease serine 2"/>
    <property type="match status" value="1"/>
</dbReference>
<sequence length="323" mass="37034">MINNYLPEKMFRNAKNFMLHYDLFLFINISAKHESEVDTPQIGLNGIKANTSTPLAQYRRNFQQKKNTLKRRIRTRIVKIRRTRKIPKSTKPSLNVTCGVPIILSAIENLPLYRIINGYTTSVFSWPWIASIHDENNDHICAATIVSQKYLLTAAHCVRDHGFREYTIKLGIDQSTHTKKEYTFQIDVVYIHPDYDDGLKHDLAIIKLNENIEFSPVARPICLPPVEKGDLPLERNVVVIGWGSTTVINQQMNNQCSKELKNLYCALDPTPKKSNICYGDSGGPMMIYHENAWHLFGISNFLTGFSAFKCDNARPSYYANFDN</sequence>
<accession>A0A3M7Q8Y3</accession>
<evidence type="ECO:0000313" key="5">
    <source>
        <dbReference type="Proteomes" id="UP000276133"/>
    </source>
</evidence>
<proteinExistence type="predicted"/>